<dbReference type="GO" id="GO:0043952">
    <property type="term" value="P:protein transport by the Sec complex"/>
    <property type="evidence" value="ECO:0007669"/>
    <property type="project" value="UniProtKB-UniRule"/>
</dbReference>
<dbReference type="GO" id="GO:0065002">
    <property type="term" value="P:intracellular protein transmembrane transport"/>
    <property type="evidence" value="ECO:0007669"/>
    <property type="project" value="UniProtKB-UniRule"/>
</dbReference>
<comment type="subunit">
    <text evidence="9">Component of the Sec protein translocase complex. Heterotrimer consisting of SecY, SecE and SecG subunits. The heterotrimers can form oligomers, although 1 heterotrimer is thought to be able to translocate proteins. Interacts with the ribosome. Interacts with SecDF, and other proteins may be involved. Interacts with SecA.</text>
</comment>
<evidence type="ECO:0000256" key="5">
    <source>
        <dbReference type="ARBA" id="ARBA00022927"/>
    </source>
</evidence>
<dbReference type="HAMAP" id="MF_00422">
    <property type="entry name" value="SecE"/>
    <property type="match status" value="1"/>
</dbReference>
<keyword evidence="7 9" id="KW-0811">Translocation</keyword>
<evidence type="ECO:0000256" key="6">
    <source>
        <dbReference type="ARBA" id="ARBA00022989"/>
    </source>
</evidence>
<dbReference type="Pfam" id="PF00584">
    <property type="entry name" value="SecE"/>
    <property type="match status" value="1"/>
</dbReference>
<comment type="caution">
    <text evidence="10">The sequence shown here is derived from an EMBL/GenBank/DDBJ whole genome shotgun (WGS) entry which is preliminary data.</text>
</comment>
<accession>A0A1G1XPZ6</accession>
<dbReference type="InterPro" id="IPR038379">
    <property type="entry name" value="SecE_sf"/>
</dbReference>
<dbReference type="GO" id="GO:0008320">
    <property type="term" value="F:protein transmembrane transporter activity"/>
    <property type="evidence" value="ECO:0007669"/>
    <property type="project" value="UniProtKB-UniRule"/>
</dbReference>
<reference evidence="10 11" key="1">
    <citation type="journal article" date="2016" name="Nat. Commun.">
        <title>Thousands of microbial genomes shed light on interconnected biogeochemical processes in an aquifer system.</title>
        <authorList>
            <person name="Anantharaman K."/>
            <person name="Brown C.T."/>
            <person name="Hug L.A."/>
            <person name="Sharon I."/>
            <person name="Castelle C.J."/>
            <person name="Probst A.J."/>
            <person name="Thomas B.C."/>
            <person name="Singh A."/>
            <person name="Wilkins M.J."/>
            <person name="Karaoz U."/>
            <person name="Brodie E.L."/>
            <person name="Williams K.H."/>
            <person name="Hubbard S.S."/>
            <person name="Banfield J.F."/>
        </authorList>
    </citation>
    <scope>NUCLEOTIDE SEQUENCE [LARGE SCALE GENOMIC DNA]</scope>
</reference>
<organism evidence="10 11">
    <name type="scientific">Candidatus Buchananbacteria bacterium RBG_13_36_9</name>
    <dbReference type="NCBI Taxonomy" id="1797530"/>
    <lineage>
        <taxon>Bacteria</taxon>
        <taxon>Candidatus Buchananiibacteriota</taxon>
    </lineage>
</organism>
<evidence type="ECO:0000256" key="8">
    <source>
        <dbReference type="ARBA" id="ARBA00023136"/>
    </source>
</evidence>
<evidence type="ECO:0000256" key="7">
    <source>
        <dbReference type="ARBA" id="ARBA00023010"/>
    </source>
</evidence>
<feature type="transmembrane region" description="Helical" evidence="9">
    <location>
        <begin position="32"/>
        <end position="54"/>
    </location>
</feature>
<dbReference type="PANTHER" id="PTHR33910">
    <property type="entry name" value="PROTEIN TRANSLOCASE SUBUNIT SECE"/>
    <property type="match status" value="1"/>
</dbReference>
<comment type="function">
    <text evidence="9">Essential subunit of the Sec protein translocation channel SecYEG. Clamps together the 2 halves of SecY. May contact the channel plug during translocation.</text>
</comment>
<gene>
    <name evidence="9" type="primary">secE</name>
    <name evidence="10" type="ORF">A2Y82_00340</name>
</gene>
<evidence type="ECO:0000256" key="2">
    <source>
        <dbReference type="ARBA" id="ARBA00022448"/>
    </source>
</evidence>
<dbReference type="GO" id="GO:0009306">
    <property type="term" value="P:protein secretion"/>
    <property type="evidence" value="ECO:0007669"/>
    <property type="project" value="UniProtKB-UniRule"/>
</dbReference>
<evidence type="ECO:0000313" key="11">
    <source>
        <dbReference type="Proteomes" id="UP000176498"/>
    </source>
</evidence>
<keyword evidence="5 9" id="KW-0653">Protein transport</keyword>
<dbReference type="EMBL" id="MHHZ01000007">
    <property type="protein sequence ID" value="OGY42163.1"/>
    <property type="molecule type" value="Genomic_DNA"/>
</dbReference>
<keyword evidence="3 9" id="KW-1003">Cell membrane</keyword>
<protein>
    <recommendedName>
        <fullName evidence="9">Protein translocase subunit SecE</fullName>
    </recommendedName>
</protein>
<dbReference type="PANTHER" id="PTHR33910:SF1">
    <property type="entry name" value="PROTEIN TRANSLOCASE SUBUNIT SECE"/>
    <property type="match status" value="1"/>
</dbReference>
<comment type="similarity">
    <text evidence="9">Belongs to the SecE/SEC61-gamma family.</text>
</comment>
<keyword evidence="2 9" id="KW-0813">Transport</keyword>
<evidence type="ECO:0000256" key="1">
    <source>
        <dbReference type="ARBA" id="ARBA00004370"/>
    </source>
</evidence>
<dbReference type="GO" id="GO:0006605">
    <property type="term" value="P:protein targeting"/>
    <property type="evidence" value="ECO:0007669"/>
    <property type="project" value="UniProtKB-UniRule"/>
</dbReference>
<evidence type="ECO:0000313" key="10">
    <source>
        <dbReference type="EMBL" id="OGY42163.1"/>
    </source>
</evidence>
<dbReference type="NCBIfam" id="TIGR00964">
    <property type="entry name" value="secE_bact"/>
    <property type="match status" value="1"/>
</dbReference>
<dbReference type="InterPro" id="IPR001901">
    <property type="entry name" value="Translocase_SecE/Sec61-g"/>
</dbReference>
<comment type="subcellular location">
    <subcellularLocation>
        <location evidence="9">Cell membrane</location>
        <topology evidence="9">Single-pass membrane protein</topology>
    </subcellularLocation>
    <subcellularLocation>
        <location evidence="1">Membrane</location>
    </subcellularLocation>
</comment>
<dbReference type="PROSITE" id="PS01067">
    <property type="entry name" value="SECE_SEC61G"/>
    <property type="match status" value="1"/>
</dbReference>
<dbReference type="InterPro" id="IPR005807">
    <property type="entry name" value="SecE_bac"/>
</dbReference>
<keyword evidence="8 9" id="KW-0472">Membrane</keyword>
<evidence type="ECO:0000256" key="9">
    <source>
        <dbReference type="HAMAP-Rule" id="MF_00422"/>
    </source>
</evidence>
<dbReference type="AlphaFoldDB" id="A0A1G1XPZ6"/>
<proteinExistence type="inferred from homology"/>
<evidence type="ECO:0000256" key="3">
    <source>
        <dbReference type="ARBA" id="ARBA00022475"/>
    </source>
</evidence>
<name>A0A1G1XPZ6_9BACT</name>
<sequence length="63" mass="7167">MNIFQKITNYIKDSIAELKKVTWPTKRQTINYTLLIIGISLVVAAFIGLIDYLLSLGVQQIIK</sequence>
<dbReference type="Gene3D" id="1.20.5.1030">
    <property type="entry name" value="Preprotein translocase secy subunit"/>
    <property type="match status" value="1"/>
</dbReference>
<dbReference type="GO" id="GO:0005886">
    <property type="term" value="C:plasma membrane"/>
    <property type="evidence" value="ECO:0007669"/>
    <property type="project" value="UniProtKB-SubCell"/>
</dbReference>
<evidence type="ECO:0000256" key="4">
    <source>
        <dbReference type="ARBA" id="ARBA00022692"/>
    </source>
</evidence>
<dbReference type="Proteomes" id="UP000176498">
    <property type="component" value="Unassembled WGS sequence"/>
</dbReference>
<keyword evidence="4 9" id="KW-0812">Transmembrane</keyword>
<keyword evidence="6 9" id="KW-1133">Transmembrane helix</keyword>